<dbReference type="AlphaFoldDB" id="A0A6S7BR89"/>
<proteinExistence type="predicted"/>
<name>A0A6S7BR89_9BURK</name>
<evidence type="ECO:0000313" key="2">
    <source>
        <dbReference type="Proteomes" id="UP000494365"/>
    </source>
</evidence>
<keyword evidence="2" id="KW-1185">Reference proteome</keyword>
<accession>A0A6S7BR89</accession>
<gene>
    <name evidence="1" type="ORF">LMG28614_07093</name>
</gene>
<reference evidence="1 2" key="1">
    <citation type="submission" date="2020-04" db="EMBL/GenBank/DDBJ databases">
        <authorList>
            <person name="De Canck E."/>
        </authorList>
    </citation>
    <scope>NUCLEOTIDE SEQUENCE [LARGE SCALE GENOMIC DNA]</scope>
    <source>
        <strain evidence="1 2">LMG 28614</strain>
    </source>
</reference>
<organism evidence="1 2">
    <name type="scientific">Paraburkholderia ultramafica</name>
    <dbReference type="NCBI Taxonomy" id="1544867"/>
    <lineage>
        <taxon>Bacteria</taxon>
        <taxon>Pseudomonadati</taxon>
        <taxon>Pseudomonadota</taxon>
        <taxon>Betaproteobacteria</taxon>
        <taxon>Burkholderiales</taxon>
        <taxon>Burkholderiaceae</taxon>
        <taxon>Paraburkholderia</taxon>
    </lineage>
</organism>
<evidence type="ECO:0000313" key="1">
    <source>
        <dbReference type="EMBL" id="CAB3809656.1"/>
    </source>
</evidence>
<sequence>MVFTDGDTRLRDLQMSVLPDAAHVLDWYHLTRRLTVLRNVVNGKDAAEQLPSREHNRISGWVESIRWRLWHGRPAKAIARLDCLLNILDRPALADKAVVTRVRKLATGLRRYLNNNSDSLPDYGRRYRAGERISTAFVESAVNQIIDKRMSKSQQMRWSPHSAHLLLQVKTCVLDDRLRQDFARWYPGFPANDSTVRTTA</sequence>
<dbReference type="Proteomes" id="UP000494365">
    <property type="component" value="Unassembled WGS sequence"/>
</dbReference>
<protein>
    <submittedName>
        <fullName evidence="1">ISKra4 family transposase ISAzs26</fullName>
    </submittedName>
</protein>
<dbReference type="EMBL" id="CADIKK010000078">
    <property type="protein sequence ID" value="CAB3809656.1"/>
    <property type="molecule type" value="Genomic_DNA"/>
</dbReference>